<keyword evidence="1" id="KW-0053">Apoptosis</keyword>
<dbReference type="GO" id="GO:0007015">
    <property type="term" value="P:actin filament organization"/>
    <property type="evidence" value="ECO:0007669"/>
    <property type="project" value="TreeGrafter"/>
</dbReference>
<dbReference type="EMBL" id="MCGR01000068">
    <property type="protein sequence ID" value="ORY63657.1"/>
    <property type="molecule type" value="Genomic_DNA"/>
</dbReference>
<feature type="compositionally biased region" description="Low complexity" evidence="5">
    <location>
        <begin position="660"/>
        <end position="670"/>
    </location>
</feature>
<evidence type="ECO:0000256" key="1">
    <source>
        <dbReference type="ARBA" id="ARBA00022703"/>
    </source>
</evidence>
<reference evidence="7 8" key="1">
    <citation type="submission" date="2016-07" db="EMBL/GenBank/DDBJ databases">
        <title>Pervasive Adenine N6-methylation of Active Genes in Fungi.</title>
        <authorList>
            <consortium name="DOE Joint Genome Institute"/>
            <person name="Mondo S.J."/>
            <person name="Dannebaum R.O."/>
            <person name="Kuo R.C."/>
            <person name="Labutti K."/>
            <person name="Haridas S."/>
            <person name="Kuo A."/>
            <person name="Salamov A."/>
            <person name="Ahrendt S.R."/>
            <person name="Lipzen A."/>
            <person name="Sullivan W."/>
            <person name="Andreopoulos W.B."/>
            <person name="Clum A."/>
            <person name="Lindquist E."/>
            <person name="Daum C."/>
            <person name="Ramamoorthy G.K."/>
            <person name="Gryganskyi A."/>
            <person name="Culley D."/>
            <person name="Magnuson J.K."/>
            <person name="James T.Y."/>
            <person name="O'Malley M.A."/>
            <person name="Stajich J.E."/>
            <person name="Spatafora J.W."/>
            <person name="Visel A."/>
            <person name="Grigoriev I.V."/>
        </authorList>
    </citation>
    <scope>NUCLEOTIDE SEQUENCE [LARGE SCALE GENOMIC DNA]</scope>
    <source>
        <strain evidence="7 8">62-1032</strain>
    </source>
</reference>
<dbReference type="InterPro" id="IPR024574">
    <property type="entry name" value="ELMO_ARM"/>
</dbReference>
<proteinExistence type="predicted"/>
<dbReference type="GO" id="GO:0048870">
    <property type="term" value="P:cell motility"/>
    <property type="evidence" value="ECO:0007669"/>
    <property type="project" value="TreeGrafter"/>
</dbReference>
<evidence type="ECO:0000256" key="5">
    <source>
        <dbReference type="SAM" id="MobiDB-lite"/>
    </source>
</evidence>
<organism evidence="7 8">
    <name type="scientific">Leucosporidium creatinivorum</name>
    <dbReference type="NCBI Taxonomy" id="106004"/>
    <lineage>
        <taxon>Eukaryota</taxon>
        <taxon>Fungi</taxon>
        <taxon>Dikarya</taxon>
        <taxon>Basidiomycota</taxon>
        <taxon>Pucciniomycotina</taxon>
        <taxon>Microbotryomycetes</taxon>
        <taxon>Leucosporidiales</taxon>
        <taxon>Leucosporidium</taxon>
    </lineage>
</organism>
<comment type="caution">
    <text evidence="7">The sequence shown here is derived from an EMBL/GenBank/DDBJ whole genome shotgun (WGS) entry which is preliminary data.</text>
</comment>
<dbReference type="PANTHER" id="PTHR12771:SF56">
    <property type="entry name" value="CED-12"/>
    <property type="match status" value="1"/>
</dbReference>
<dbReference type="Pfam" id="PF16457">
    <property type="entry name" value="PH_12"/>
    <property type="match status" value="1"/>
</dbReference>
<evidence type="ECO:0000256" key="3">
    <source>
        <dbReference type="ARBA" id="ARBA00023036"/>
    </source>
</evidence>
<dbReference type="InterPro" id="IPR011989">
    <property type="entry name" value="ARM-like"/>
</dbReference>
<name>A0A1Y2DWM9_9BASI</name>
<dbReference type="STRING" id="106004.A0A1Y2DWM9"/>
<feature type="compositionally biased region" description="Polar residues" evidence="5">
    <location>
        <begin position="692"/>
        <end position="704"/>
    </location>
</feature>
<keyword evidence="3" id="KW-0729">SH3-binding</keyword>
<evidence type="ECO:0000256" key="2">
    <source>
        <dbReference type="ARBA" id="ARBA00022907"/>
    </source>
</evidence>
<dbReference type="PANTHER" id="PTHR12771">
    <property type="entry name" value="ENGULFMENT AND CELL MOTILITY"/>
    <property type="match status" value="1"/>
</dbReference>
<evidence type="ECO:0000259" key="6">
    <source>
        <dbReference type="PROSITE" id="PS51335"/>
    </source>
</evidence>
<evidence type="ECO:0000313" key="8">
    <source>
        <dbReference type="Proteomes" id="UP000193467"/>
    </source>
</evidence>
<dbReference type="InterPro" id="IPR001849">
    <property type="entry name" value="PH_domain"/>
</dbReference>
<accession>A0A1Y2DWM9</accession>
<dbReference type="GO" id="GO:0006915">
    <property type="term" value="P:apoptotic process"/>
    <property type="evidence" value="ECO:0007669"/>
    <property type="project" value="UniProtKB-KW"/>
</dbReference>
<protein>
    <submittedName>
        <fullName evidence="7">ELMO/CED-12 family-domain-containing protein</fullName>
    </submittedName>
</protein>
<dbReference type="Proteomes" id="UP000193467">
    <property type="component" value="Unassembled WGS sequence"/>
</dbReference>
<dbReference type="InParanoid" id="A0A1Y2DWM9"/>
<evidence type="ECO:0000256" key="4">
    <source>
        <dbReference type="ARBA" id="ARBA00024863"/>
    </source>
</evidence>
<dbReference type="GO" id="GO:0017124">
    <property type="term" value="F:SH3 domain binding"/>
    <property type="evidence" value="ECO:0007669"/>
    <property type="project" value="UniProtKB-KW"/>
</dbReference>
<feature type="domain" description="ELMO" evidence="6">
    <location>
        <begin position="367"/>
        <end position="521"/>
    </location>
</feature>
<dbReference type="Gene3D" id="2.30.29.30">
    <property type="entry name" value="Pleckstrin-homology domain (PH domain)/Phosphotyrosine-binding domain (PTB)"/>
    <property type="match status" value="1"/>
</dbReference>
<feature type="region of interest" description="Disordered" evidence="5">
    <location>
        <begin position="1"/>
        <end position="39"/>
    </location>
</feature>
<sequence length="810" mass="88966">MSAAASLRSATSSQRAYEHRRPSDDSSLAGAAPAPPQLQPATSPTIYVYYSNRSVKARIDREVPLDEIIRQLAASTQLQVAEPASQFALREKETGDLVTEDTLSRYLERGHAFNLCPSPSLEASQMVDKLLSFDAATLKLATFSLRNLIKERAFLDEFLRRGGLEALQEVIKRATGNTLAYSLLSLQTLMDLEERGWEGLEDGFVARIVEIIATEPLINISRPATALLRRLSLIAPPLSFADTASIDSSLSNPPSVAPPAGSGFAAVWREIEKQPDFLKIVVGRLASGDVEVVDLSLGLVNSLFRGATEIGDHRFGDELERLEGWKAIGKLLETRRSATSDLTPILAFQTNLLASLHSQLLTPISEAHYHLFDEIWAASSLEEAGGEDAYRWRRLGFDSENPQYEFESTGVLGLKALARFAGEPTNEFGASLLETLSRPADRRCPLSAVSTTVLSLLSTHFSIDSGVSPTPTKPNPFLLRFFECHALATQFFFRIWSESGATMGDFERVKTLTASQVRSTLGGVGGEEKTWFRVRQEFLHADYKTIRDRQMQEMATEDDTLNKAPVRHLRGRLYLESYEFVRSQRISCLHEGAWFLVPSSQPTGKKDKHAQGKIWRFYRLAANRKVLHFVESNERGPVRPGLDDLPERIDLALVTDVVPATSPSTNAPSSHPKRSFSIATGASPPTHRRTHSAASSHTLQSTHTMPPPTTSNAPSASTNLTFSLLSADGLLCSLTAPSPDVYSEWIDGLSLLRTDGNICTKETADYVHALTEIGLKVKLLDITGERVEIPSGLVVAGVPASQDFVYSDSM</sequence>
<comment type="function">
    <text evidence="4">Involved in cytoskeletal rearrangements required for phagocytosis of apoptotic cells and cell motility. Acts in association with DOCK1 and CRK. Was initially proposed to be required in complex with DOCK1 to activate Rac Rho small GTPases. May enhance the guanine nucleotide exchange factor (GEF) activity of DOCK1.</text>
</comment>
<evidence type="ECO:0000313" key="7">
    <source>
        <dbReference type="EMBL" id="ORY63657.1"/>
    </source>
</evidence>
<dbReference type="InterPro" id="IPR011993">
    <property type="entry name" value="PH-like_dom_sf"/>
</dbReference>
<dbReference type="Gene3D" id="1.25.10.10">
    <property type="entry name" value="Leucine-rich Repeat Variant"/>
    <property type="match status" value="1"/>
</dbReference>
<dbReference type="InterPro" id="IPR050868">
    <property type="entry name" value="ELMO_domain-containing"/>
</dbReference>
<dbReference type="InterPro" id="IPR006816">
    <property type="entry name" value="ELMO_dom"/>
</dbReference>
<dbReference type="PROSITE" id="PS51335">
    <property type="entry name" value="ELMO"/>
    <property type="match status" value="1"/>
</dbReference>
<dbReference type="AlphaFoldDB" id="A0A1Y2DWM9"/>
<dbReference type="OrthoDB" id="28413at2759"/>
<feature type="region of interest" description="Disordered" evidence="5">
    <location>
        <begin position="660"/>
        <end position="716"/>
    </location>
</feature>
<keyword evidence="8" id="KW-1185">Reference proteome</keyword>
<dbReference type="Pfam" id="PF04727">
    <property type="entry name" value="ELMO_CED12"/>
    <property type="match status" value="1"/>
</dbReference>
<gene>
    <name evidence="7" type="ORF">BCR35DRAFT_355039</name>
</gene>
<keyword evidence="2" id="KW-0581">Phagocytosis</keyword>
<dbReference type="Pfam" id="PF11841">
    <property type="entry name" value="ELMO_ARM"/>
    <property type="match status" value="1"/>
</dbReference>
<feature type="compositionally biased region" description="Low complexity" evidence="5">
    <location>
        <begin position="1"/>
        <end position="15"/>
    </location>
</feature>
<dbReference type="GO" id="GO:0005886">
    <property type="term" value="C:plasma membrane"/>
    <property type="evidence" value="ECO:0007669"/>
    <property type="project" value="TreeGrafter"/>
</dbReference>